<reference evidence="1" key="2">
    <citation type="journal article" date="2023" name="Science">
        <title>Genomic signatures of disease resistance in endangered staghorn corals.</title>
        <authorList>
            <person name="Vollmer S.V."/>
            <person name="Selwyn J.D."/>
            <person name="Despard B.A."/>
            <person name="Roesel C.L."/>
        </authorList>
    </citation>
    <scope>NUCLEOTIDE SEQUENCE</scope>
    <source>
        <strain evidence="1">K2</strain>
    </source>
</reference>
<name>A0AAD9VAM3_ACRCE</name>
<dbReference type="EMBL" id="JARQWQ010000015">
    <property type="protein sequence ID" value="KAK2567062.1"/>
    <property type="molecule type" value="Genomic_DNA"/>
</dbReference>
<dbReference type="Proteomes" id="UP001249851">
    <property type="component" value="Unassembled WGS sequence"/>
</dbReference>
<sequence>MAAVTSDYSRALWLNCPRSFGKAEMNSFFVTKREKILSKHFVDHFLPPYGKVTLIQALGEISIHCSSAQLSRTHRILLLPYRDVLDSSIVSSVSRHIYVMSSVKQIVDEPDYFVYFPLAFIISTKKQHVGRVSKKSVERIVDGLEATCNQKTKRRPGVNRLAAQDSLAYQILQRMPRSWNKNRLGGASKIDMVLQKFFIPSH</sequence>
<reference evidence="1" key="1">
    <citation type="journal article" date="2023" name="G3 (Bethesda)">
        <title>Whole genome assembly and annotation of the endangered Caribbean coral Acropora cervicornis.</title>
        <authorList>
            <person name="Selwyn J.D."/>
            <person name="Vollmer S.V."/>
        </authorList>
    </citation>
    <scope>NUCLEOTIDE SEQUENCE</scope>
    <source>
        <strain evidence="1">K2</strain>
    </source>
</reference>
<organism evidence="1 2">
    <name type="scientific">Acropora cervicornis</name>
    <name type="common">Staghorn coral</name>
    <dbReference type="NCBI Taxonomy" id="6130"/>
    <lineage>
        <taxon>Eukaryota</taxon>
        <taxon>Metazoa</taxon>
        <taxon>Cnidaria</taxon>
        <taxon>Anthozoa</taxon>
        <taxon>Hexacorallia</taxon>
        <taxon>Scleractinia</taxon>
        <taxon>Astrocoeniina</taxon>
        <taxon>Acroporidae</taxon>
        <taxon>Acropora</taxon>
    </lineage>
</organism>
<accession>A0AAD9VAM3</accession>
<gene>
    <name evidence="1" type="ORF">P5673_008848</name>
</gene>
<evidence type="ECO:0000313" key="1">
    <source>
        <dbReference type="EMBL" id="KAK2567062.1"/>
    </source>
</evidence>
<keyword evidence="2" id="KW-1185">Reference proteome</keyword>
<proteinExistence type="predicted"/>
<comment type="caution">
    <text evidence="1">The sequence shown here is derived from an EMBL/GenBank/DDBJ whole genome shotgun (WGS) entry which is preliminary data.</text>
</comment>
<evidence type="ECO:0000313" key="2">
    <source>
        <dbReference type="Proteomes" id="UP001249851"/>
    </source>
</evidence>
<dbReference type="AlphaFoldDB" id="A0AAD9VAM3"/>
<protein>
    <submittedName>
        <fullName evidence="1">Uncharacterized protein</fullName>
    </submittedName>
</protein>